<proteinExistence type="predicted"/>
<reference evidence="1 2" key="1">
    <citation type="submission" date="2016-03" db="EMBL/GenBank/DDBJ databases">
        <title>Whole genome sequencing of Grifola frondosa 9006-11.</title>
        <authorList>
            <person name="Min B."/>
            <person name="Park H."/>
            <person name="Kim J.-G."/>
            <person name="Cho H."/>
            <person name="Oh Y.-L."/>
            <person name="Kong W.-S."/>
            <person name="Choi I.-G."/>
        </authorList>
    </citation>
    <scope>NUCLEOTIDE SEQUENCE [LARGE SCALE GENOMIC DNA]</scope>
    <source>
        <strain evidence="1 2">9006-11</strain>
    </source>
</reference>
<comment type="caution">
    <text evidence="1">The sequence shown here is derived from an EMBL/GenBank/DDBJ whole genome shotgun (WGS) entry which is preliminary data.</text>
</comment>
<evidence type="ECO:0000313" key="2">
    <source>
        <dbReference type="Proteomes" id="UP000092993"/>
    </source>
</evidence>
<dbReference type="STRING" id="5627.A0A1C7MKM0"/>
<name>A0A1C7MKM0_GRIFR</name>
<gene>
    <name evidence="1" type="ORF">A0H81_03428</name>
</gene>
<sequence length="135" mass="14736">MSPTQPAGGFQRVVKPAASMITLCTMSAGLSTSNLPRTDVFQRLRSDAPLEERLAISYQRARAIAAQYALSLDDVLNLTPKFWDLHMDNIVTLDSAAATLLAIQYNLAAGTLAPFAKARPELRPLMDDILKFDVS</sequence>
<dbReference type="OrthoDB" id="538336at2759"/>
<protein>
    <submittedName>
        <fullName evidence="1">Uncharacterized protein</fullName>
    </submittedName>
</protein>
<evidence type="ECO:0000313" key="1">
    <source>
        <dbReference type="EMBL" id="OBZ76989.1"/>
    </source>
</evidence>
<accession>A0A1C7MKM0</accession>
<dbReference type="AlphaFoldDB" id="A0A1C7MKM0"/>
<dbReference type="EMBL" id="LUGG01000003">
    <property type="protein sequence ID" value="OBZ76989.1"/>
    <property type="molecule type" value="Genomic_DNA"/>
</dbReference>
<organism evidence="1 2">
    <name type="scientific">Grifola frondosa</name>
    <name type="common">Maitake</name>
    <name type="synonym">Polyporus frondosus</name>
    <dbReference type="NCBI Taxonomy" id="5627"/>
    <lineage>
        <taxon>Eukaryota</taxon>
        <taxon>Fungi</taxon>
        <taxon>Dikarya</taxon>
        <taxon>Basidiomycota</taxon>
        <taxon>Agaricomycotina</taxon>
        <taxon>Agaricomycetes</taxon>
        <taxon>Polyporales</taxon>
        <taxon>Grifolaceae</taxon>
        <taxon>Grifola</taxon>
    </lineage>
</organism>
<dbReference type="Proteomes" id="UP000092993">
    <property type="component" value="Unassembled WGS sequence"/>
</dbReference>
<dbReference type="OMA" id="MITLCTM"/>
<keyword evidence="2" id="KW-1185">Reference proteome</keyword>